<dbReference type="HOGENOM" id="CLU_002656_3_3_2"/>
<dbReference type="InterPro" id="IPR029459">
    <property type="entry name" value="EFTU-type"/>
</dbReference>
<keyword evidence="12" id="KW-1185">Reference proteome</keyword>
<dbReference type="InterPro" id="IPR023115">
    <property type="entry name" value="TIF_IF2_dom3"/>
</dbReference>
<dbReference type="InterPro" id="IPR009000">
    <property type="entry name" value="Transl_B-barrel_sf"/>
</dbReference>
<evidence type="ECO:0000313" key="12">
    <source>
        <dbReference type="Proteomes" id="UP000001304"/>
    </source>
</evidence>
<dbReference type="Gene3D" id="3.40.50.10050">
    <property type="entry name" value="Translation initiation factor IF- 2, domain 3"/>
    <property type="match status" value="1"/>
</dbReference>
<feature type="binding site" evidence="8">
    <location>
        <begin position="140"/>
        <end position="143"/>
    </location>
    <ligand>
        <name>GTP</name>
        <dbReference type="ChEBI" id="CHEBI:37565"/>
    </ligand>
</feature>
<comment type="similarity">
    <text evidence="1 8 9">Belongs to the TRAFAC class translation factor GTPase superfamily. Classic translation factor GTPase family. IF-2 subfamily.</text>
</comment>
<dbReference type="SUPFAM" id="SSF52540">
    <property type="entry name" value="P-loop containing nucleoside triphosphate hydrolases"/>
    <property type="match status" value="1"/>
</dbReference>
<sequence>MVLEMSKHVDRKLRQPIVVVLGHVDHGKTTLLDKIRGTAVVKKEAGEMTQHVGASMVPSSVIEKVAMPLKKIIPFKLEIPGLLFIDTPGHELFSNLRKRGGSVADIAILVIDINEGVKPQTIESIDVLKARNVPFVIAANKIDKIQGWKPYPDEPIISSLKKQSRAVVNKLETLLYNLIAQLSSYGVNAEYFERVRDFMKVVPIVPVSAKTGEGIPELLAILAGITQRFLAERLRFAEGPAKGVVLEVKEQQGYGAALDVIIYDGVLRERDNIVVAGFNGPIVTKVRAILMPKPLTDIRIARTELQIVEEVAAAAGVRVIAPGIEEAIAGSPFFVVPNENEIEKYKRLVMEEVETIRFRRDIDGVIVKADTLGTLEAIILALNRKSIPIRIADVGPLTKRDVIEASIVAKNNKYYGVILLFNVKALPDAEELARKENIKIFSNNIIYKLIDDYINWIESEKMMELRREFESIVPPAKIKILPGYIFRRSDPAIVGVSILGGIIRPGMPLMRSDGRSIGEIQQIQYMGQTLREAKTGQEVAISIKGNVIVGRHIKEDDILYSDIPLSHVKILVSKFKNILDETSLTVLKEIIKIKSLKEPEYAAFLMQL</sequence>
<dbReference type="SUPFAM" id="SSF50447">
    <property type="entry name" value="Translation proteins"/>
    <property type="match status" value="1"/>
</dbReference>
<protein>
    <recommendedName>
        <fullName evidence="2 8">Probable translation initiation factor IF-2</fullName>
    </recommendedName>
</protein>
<dbReference type="GO" id="GO:0003924">
    <property type="term" value="F:GTPase activity"/>
    <property type="evidence" value="ECO:0007669"/>
    <property type="project" value="UniProtKB-UniRule"/>
</dbReference>
<dbReference type="KEGG" id="iag:Igag_0208"/>
<dbReference type="InterPro" id="IPR000795">
    <property type="entry name" value="T_Tr_GTP-bd_dom"/>
</dbReference>
<evidence type="ECO:0000256" key="7">
    <source>
        <dbReference type="ARBA" id="ARBA00024852"/>
    </source>
</evidence>
<dbReference type="NCBIfam" id="TIGR00231">
    <property type="entry name" value="small_GTP"/>
    <property type="match status" value="1"/>
</dbReference>
<dbReference type="CDD" id="cd01887">
    <property type="entry name" value="IF2_eIF5B"/>
    <property type="match status" value="1"/>
</dbReference>
<dbReference type="Gene3D" id="3.40.50.300">
    <property type="entry name" value="P-loop containing nucleotide triphosphate hydrolases"/>
    <property type="match status" value="1"/>
</dbReference>
<dbReference type="PRINTS" id="PR00315">
    <property type="entry name" value="ELONGATNFCT"/>
</dbReference>
<dbReference type="EMBL" id="CP002098">
    <property type="protein sequence ID" value="ADM27057.1"/>
    <property type="molecule type" value="Genomic_DNA"/>
</dbReference>
<dbReference type="FunFam" id="3.40.50.10050:FF:000001">
    <property type="entry name" value="Translation initiation factor IF-2"/>
    <property type="match status" value="1"/>
</dbReference>
<dbReference type="PROSITE" id="PS51722">
    <property type="entry name" value="G_TR_2"/>
    <property type="match status" value="1"/>
</dbReference>
<dbReference type="AlphaFoldDB" id="E0SQA7"/>
<dbReference type="InterPro" id="IPR004544">
    <property type="entry name" value="TF_aIF-2_arc"/>
</dbReference>
<keyword evidence="6 8" id="KW-0342">GTP-binding</keyword>
<evidence type="ECO:0000256" key="9">
    <source>
        <dbReference type="RuleBase" id="RU000644"/>
    </source>
</evidence>
<accession>E0SQA7</accession>
<dbReference type="Proteomes" id="UP000001304">
    <property type="component" value="Chromosome"/>
</dbReference>
<organism evidence="11 12">
    <name type="scientific">Ignisphaera aggregans (strain DSM 17230 / JCM 13409 / AQ1.S1)</name>
    <dbReference type="NCBI Taxonomy" id="583356"/>
    <lineage>
        <taxon>Archaea</taxon>
        <taxon>Thermoproteota</taxon>
        <taxon>Thermoprotei</taxon>
        <taxon>Desulfurococcales</taxon>
        <taxon>Desulfurococcaceae</taxon>
        <taxon>Ignisphaera</taxon>
    </lineage>
</organism>
<dbReference type="GO" id="GO:0005737">
    <property type="term" value="C:cytoplasm"/>
    <property type="evidence" value="ECO:0007669"/>
    <property type="project" value="TreeGrafter"/>
</dbReference>
<dbReference type="HAMAP" id="MF_00100_A">
    <property type="entry name" value="IF_2_A"/>
    <property type="match status" value="1"/>
</dbReference>
<dbReference type="FunFam" id="3.40.50.300:FF:000112">
    <property type="entry name" value="Eukaryotic translation initiation factor 5B"/>
    <property type="match status" value="1"/>
</dbReference>
<feature type="domain" description="Tr-type G" evidence="10">
    <location>
        <begin position="13"/>
        <end position="230"/>
    </location>
</feature>
<dbReference type="InterPro" id="IPR015760">
    <property type="entry name" value="TIF_IF2"/>
</dbReference>
<dbReference type="Gene3D" id="2.40.30.10">
    <property type="entry name" value="Translation factors"/>
    <property type="match status" value="2"/>
</dbReference>
<evidence type="ECO:0000259" key="10">
    <source>
        <dbReference type="PROSITE" id="PS51722"/>
    </source>
</evidence>
<dbReference type="PANTHER" id="PTHR43381">
    <property type="entry name" value="TRANSLATION INITIATION FACTOR IF-2-RELATED"/>
    <property type="match status" value="1"/>
</dbReference>
<gene>
    <name evidence="8" type="primary">infB</name>
    <name evidence="11" type="ordered locus">Igag_0208</name>
</gene>
<dbReference type="STRING" id="583356.Igag_0208"/>
<evidence type="ECO:0000256" key="5">
    <source>
        <dbReference type="ARBA" id="ARBA00022917"/>
    </source>
</evidence>
<evidence type="ECO:0000256" key="4">
    <source>
        <dbReference type="ARBA" id="ARBA00022741"/>
    </source>
</evidence>
<reference evidence="11 12" key="1">
    <citation type="journal article" date="2010" name="Stand. Genomic Sci.">
        <title>Complete genome sequence of Ignisphaera aggregans type strain (AQ1.S1).</title>
        <authorList>
            <person name="Goker M."/>
            <person name="Held B."/>
            <person name="Lapidus A."/>
            <person name="Nolan M."/>
            <person name="Spring S."/>
            <person name="Yasawong M."/>
            <person name="Lucas S."/>
            <person name="Glavina Del Rio T."/>
            <person name="Tice H."/>
            <person name="Cheng J.F."/>
            <person name="Goodwin L."/>
            <person name="Tapia R."/>
            <person name="Pitluck S."/>
            <person name="Liolios K."/>
            <person name="Ivanova N."/>
            <person name="Mavromatis K."/>
            <person name="Mikhailova N."/>
            <person name="Pati A."/>
            <person name="Chen A."/>
            <person name="Palaniappan K."/>
            <person name="Brambilla E."/>
            <person name="Land M."/>
            <person name="Hauser L."/>
            <person name="Chang Y.J."/>
            <person name="Jeffries C.D."/>
            <person name="Brettin T."/>
            <person name="Detter J.C."/>
            <person name="Han C."/>
            <person name="Rohde M."/>
            <person name="Sikorski J."/>
            <person name="Woyke T."/>
            <person name="Bristow J."/>
            <person name="Eisen J.A."/>
            <person name="Markowitz V."/>
            <person name="Hugenholtz P."/>
            <person name="Kyrpides N.C."/>
            <person name="Klenk H.P."/>
        </authorList>
    </citation>
    <scope>NUCLEOTIDE SEQUENCE [LARGE SCALE GENOMIC DNA]</scope>
    <source>
        <strain evidence="12">DSM 17230 / JCM 13409 / AQ1.S1</strain>
    </source>
</reference>
<dbReference type="InterPro" id="IPR027417">
    <property type="entry name" value="P-loop_NTPase"/>
</dbReference>
<comment type="function">
    <text evidence="7 8 9">Function in general translation initiation by promoting the binding of the formylmethionine-tRNA to ribosomes. Seems to function along with eIF-2.</text>
</comment>
<evidence type="ECO:0000256" key="2">
    <source>
        <dbReference type="ARBA" id="ARBA00020166"/>
    </source>
</evidence>
<evidence type="ECO:0000256" key="1">
    <source>
        <dbReference type="ARBA" id="ARBA00007733"/>
    </source>
</evidence>
<keyword evidence="3 8" id="KW-0396">Initiation factor</keyword>
<keyword evidence="4 8" id="KW-0547">Nucleotide-binding</keyword>
<keyword evidence="5 8" id="KW-0648">Protein biosynthesis</keyword>
<evidence type="ECO:0000256" key="3">
    <source>
        <dbReference type="ARBA" id="ARBA00022540"/>
    </source>
</evidence>
<dbReference type="CDD" id="cd03703">
    <property type="entry name" value="aeIF5B_II"/>
    <property type="match status" value="1"/>
</dbReference>
<dbReference type="GO" id="GO:0003743">
    <property type="term" value="F:translation initiation factor activity"/>
    <property type="evidence" value="ECO:0007669"/>
    <property type="project" value="UniProtKB-UniRule"/>
</dbReference>
<evidence type="ECO:0000313" key="11">
    <source>
        <dbReference type="EMBL" id="ADM27057.1"/>
    </source>
</evidence>
<evidence type="ECO:0000256" key="6">
    <source>
        <dbReference type="ARBA" id="ARBA00023134"/>
    </source>
</evidence>
<dbReference type="FunFam" id="2.40.30.10:FF:000013">
    <property type="entry name" value="eukaryotic translation initiation factor 5B"/>
    <property type="match status" value="1"/>
</dbReference>
<dbReference type="Pfam" id="PF14578">
    <property type="entry name" value="GTP_EFTU_D4"/>
    <property type="match status" value="1"/>
</dbReference>
<dbReference type="Pfam" id="PF11987">
    <property type="entry name" value="IF-2"/>
    <property type="match status" value="1"/>
</dbReference>
<dbReference type="GO" id="GO:0005525">
    <property type="term" value="F:GTP binding"/>
    <property type="evidence" value="ECO:0007669"/>
    <property type="project" value="UniProtKB-KW"/>
</dbReference>
<feature type="binding site" evidence="8">
    <location>
        <begin position="22"/>
        <end position="29"/>
    </location>
    <ligand>
        <name>GTP</name>
        <dbReference type="ChEBI" id="CHEBI:37565"/>
    </ligand>
</feature>
<feature type="binding site" evidence="8">
    <location>
        <begin position="86"/>
        <end position="90"/>
    </location>
    <ligand>
        <name>GTP</name>
        <dbReference type="ChEBI" id="CHEBI:37565"/>
    </ligand>
</feature>
<dbReference type="SUPFAM" id="SSF52156">
    <property type="entry name" value="Initiation factor IF2/eIF5b, domain 3"/>
    <property type="match status" value="1"/>
</dbReference>
<proteinExistence type="inferred from homology"/>
<dbReference type="InterPro" id="IPR005225">
    <property type="entry name" value="Small_GTP-bd"/>
</dbReference>
<dbReference type="Pfam" id="PF00009">
    <property type="entry name" value="GTP_EFTU"/>
    <property type="match status" value="1"/>
</dbReference>
<dbReference type="InterPro" id="IPR036925">
    <property type="entry name" value="TIF_IF2_dom3_sf"/>
</dbReference>
<dbReference type="NCBIfam" id="NF003078">
    <property type="entry name" value="PRK04004.1"/>
    <property type="match status" value="1"/>
</dbReference>
<dbReference type="NCBIfam" id="TIGR00491">
    <property type="entry name" value="aIF-2"/>
    <property type="match status" value="1"/>
</dbReference>
<dbReference type="PANTHER" id="PTHR43381:SF4">
    <property type="entry name" value="EUKARYOTIC TRANSLATION INITIATION FACTOR 5B"/>
    <property type="match status" value="1"/>
</dbReference>
<dbReference type="CDD" id="cd16266">
    <property type="entry name" value="IF2_aeIF5B_IV"/>
    <property type="match status" value="1"/>
</dbReference>
<name>E0SQA7_IGNAA</name>
<evidence type="ECO:0000256" key="8">
    <source>
        <dbReference type="HAMAP-Rule" id="MF_00100"/>
    </source>
</evidence>